<protein>
    <recommendedName>
        <fullName evidence="1">Helitron helicase-like domain-containing protein</fullName>
    </recommendedName>
</protein>
<evidence type="ECO:0000259" key="1">
    <source>
        <dbReference type="Pfam" id="PF14214"/>
    </source>
</evidence>
<evidence type="ECO:0000313" key="3">
    <source>
        <dbReference type="Proteomes" id="UP000008063"/>
    </source>
</evidence>
<name>F8Q1M1_SERL3</name>
<sequence length="362" mass="40806">MCALFVGWKVKPTRENVASLKPVLVSKRRVQTLINFLVANNIWYKIAGVSFNADNLADLYPESAQHVDEAVPVAVEICHLQSDYGSLAATFDYTDQRDIESALQRDAHLDTLLMDTVGYAAGDYTPKDYKLMKAQSLSRVLDSGNFLKMQSGSQFINDRDPGLMSYLFPHLDPWGIGGFNKPNCHPDQRISFERQVQNLLKQHDSLFQKDPRFAYVCWNILQKREVSKNTLFTVSSCERDTIVQEMKSLAPELTNMISSWERDPGAKPSNQQQKCALKLLNRLKFATKELKGSFGYKLCRQNEIRALIKKFGTPTLFVTLNPANLYNPLLGVIAGLTADCWRLSVAFLSQTTLVPLLSSLTL</sequence>
<dbReference type="InterPro" id="IPR025476">
    <property type="entry name" value="Helitron_helicase-like"/>
</dbReference>
<proteinExistence type="predicted"/>
<keyword evidence="3" id="KW-1185">Reference proteome</keyword>
<dbReference type="InParanoid" id="F8Q1M1"/>
<gene>
    <name evidence="2" type="ORF">SERLA73DRAFT_55221</name>
</gene>
<accession>F8Q1M1</accession>
<dbReference type="STRING" id="936435.F8Q1M1"/>
<dbReference type="Pfam" id="PF14214">
    <property type="entry name" value="Helitron_like_N"/>
    <property type="match status" value="1"/>
</dbReference>
<dbReference type="OrthoDB" id="432234at2759"/>
<dbReference type="HOGENOM" id="CLU_030626_1_0_1"/>
<evidence type="ECO:0000313" key="2">
    <source>
        <dbReference type="EMBL" id="EGN98199.1"/>
    </source>
</evidence>
<organism evidence="3">
    <name type="scientific">Serpula lacrymans var. lacrymans (strain S7.3)</name>
    <name type="common">Dry rot fungus</name>
    <dbReference type="NCBI Taxonomy" id="936435"/>
    <lineage>
        <taxon>Eukaryota</taxon>
        <taxon>Fungi</taxon>
        <taxon>Dikarya</taxon>
        <taxon>Basidiomycota</taxon>
        <taxon>Agaricomycotina</taxon>
        <taxon>Agaricomycetes</taxon>
        <taxon>Agaricomycetidae</taxon>
        <taxon>Boletales</taxon>
        <taxon>Coniophorineae</taxon>
        <taxon>Serpulaceae</taxon>
        <taxon>Serpula</taxon>
    </lineage>
</organism>
<reference evidence="3" key="1">
    <citation type="journal article" date="2011" name="Science">
        <title>The plant cell wall-decomposing machinery underlies the functional diversity of forest fungi.</title>
        <authorList>
            <person name="Eastwood D.C."/>
            <person name="Floudas D."/>
            <person name="Binder M."/>
            <person name="Majcherczyk A."/>
            <person name="Schneider P."/>
            <person name="Aerts A."/>
            <person name="Asiegbu F.O."/>
            <person name="Baker S.E."/>
            <person name="Barry K."/>
            <person name="Bendiksby M."/>
            <person name="Blumentritt M."/>
            <person name="Coutinho P.M."/>
            <person name="Cullen D."/>
            <person name="de Vries R.P."/>
            <person name="Gathman A."/>
            <person name="Goodell B."/>
            <person name="Henrissat B."/>
            <person name="Ihrmark K."/>
            <person name="Kauserud H."/>
            <person name="Kohler A."/>
            <person name="LaButti K."/>
            <person name="Lapidus A."/>
            <person name="Lavin J.L."/>
            <person name="Lee Y.-H."/>
            <person name="Lindquist E."/>
            <person name="Lilly W."/>
            <person name="Lucas S."/>
            <person name="Morin E."/>
            <person name="Murat C."/>
            <person name="Oguiza J.A."/>
            <person name="Park J."/>
            <person name="Pisabarro A.G."/>
            <person name="Riley R."/>
            <person name="Rosling A."/>
            <person name="Salamov A."/>
            <person name="Schmidt O."/>
            <person name="Schmutz J."/>
            <person name="Skrede I."/>
            <person name="Stenlid J."/>
            <person name="Wiebenga A."/>
            <person name="Xie X."/>
            <person name="Kuees U."/>
            <person name="Hibbett D.S."/>
            <person name="Hoffmeister D."/>
            <person name="Hoegberg N."/>
            <person name="Martin F."/>
            <person name="Grigoriev I.V."/>
            <person name="Watkinson S.C."/>
        </authorList>
    </citation>
    <scope>NUCLEOTIDE SEQUENCE [LARGE SCALE GENOMIC DNA]</scope>
    <source>
        <strain evidence="3">strain S7.3</strain>
    </source>
</reference>
<dbReference type="EMBL" id="GL945481">
    <property type="protein sequence ID" value="EGN98199.1"/>
    <property type="molecule type" value="Genomic_DNA"/>
</dbReference>
<feature type="domain" description="Helitron helicase-like" evidence="1">
    <location>
        <begin position="205"/>
        <end position="329"/>
    </location>
</feature>
<dbReference type="OMA" id="VEICHLQ"/>
<dbReference type="AlphaFoldDB" id="F8Q1M1"/>
<dbReference type="Proteomes" id="UP000008063">
    <property type="component" value="Unassembled WGS sequence"/>
</dbReference>